<dbReference type="InterPro" id="IPR029058">
    <property type="entry name" value="AB_hydrolase_fold"/>
</dbReference>
<comment type="caution">
    <text evidence="13">The sequence shown here is derived from an EMBL/GenBank/DDBJ whole genome shotgun (WGS) entry which is preliminary data.</text>
</comment>
<feature type="repeat" description="ANK" evidence="9">
    <location>
        <begin position="1357"/>
        <end position="1385"/>
    </location>
</feature>
<keyword evidence="8" id="KW-1015">Disulfide bond</keyword>
<dbReference type="SUPFAM" id="SSF48403">
    <property type="entry name" value="Ankyrin repeat"/>
    <property type="match status" value="1"/>
</dbReference>
<dbReference type="InterPro" id="IPR031359">
    <property type="entry name" value="NACHT_N"/>
</dbReference>
<evidence type="ECO:0000256" key="2">
    <source>
        <dbReference type="ARBA" id="ARBA00022487"/>
    </source>
</evidence>
<evidence type="ECO:0000313" key="13">
    <source>
        <dbReference type="EMBL" id="KAJ6437383.1"/>
    </source>
</evidence>
<evidence type="ECO:0000256" key="7">
    <source>
        <dbReference type="ARBA" id="ARBA00022837"/>
    </source>
</evidence>
<feature type="repeat" description="ANK" evidence="9">
    <location>
        <begin position="1327"/>
        <end position="1356"/>
    </location>
</feature>
<feature type="domain" description="Nephrocystin 3-like N-terminal" evidence="12">
    <location>
        <begin position="944"/>
        <end position="1131"/>
    </location>
</feature>
<dbReference type="Pfam" id="PF12796">
    <property type="entry name" value="Ank_2"/>
    <property type="match status" value="2"/>
</dbReference>
<dbReference type="Pfam" id="PF24883">
    <property type="entry name" value="NPHP3_N"/>
    <property type="match status" value="1"/>
</dbReference>
<dbReference type="Pfam" id="PF07519">
    <property type="entry name" value="Tannase"/>
    <property type="match status" value="1"/>
</dbReference>
<feature type="chain" id="PRO_5044047900" description="Carboxylic ester hydrolase" evidence="10">
    <location>
        <begin position="23"/>
        <end position="1550"/>
    </location>
</feature>
<keyword evidence="9" id="KW-0040">ANK repeat</keyword>
<reference evidence="13" key="1">
    <citation type="submission" date="2023-01" db="EMBL/GenBank/DDBJ databases">
        <title>The growth and conidiation of Purpureocillium lavendulum are regulated by nitrogen source and histone H3K14 acetylation.</title>
        <authorList>
            <person name="Tang P."/>
            <person name="Han J."/>
            <person name="Zhang C."/>
            <person name="Tang P."/>
            <person name="Qi F."/>
            <person name="Zhang K."/>
            <person name="Liang L."/>
        </authorList>
    </citation>
    <scope>NUCLEOTIDE SEQUENCE</scope>
    <source>
        <strain evidence="13">YMF1.00683</strain>
    </source>
</reference>
<gene>
    <name evidence="13" type="primary">FAEB</name>
    <name evidence="13" type="ORF">O9K51_09939</name>
</gene>
<evidence type="ECO:0000259" key="12">
    <source>
        <dbReference type="Pfam" id="PF24883"/>
    </source>
</evidence>
<dbReference type="EC" id="3.1.1.-" evidence="10"/>
<dbReference type="InterPro" id="IPR027417">
    <property type="entry name" value="P-loop_NTPase"/>
</dbReference>
<dbReference type="InterPro" id="IPR011118">
    <property type="entry name" value="Tannase/feruloyl_esterase"/>
</dbReference>
<proteinExistence type="inferred from homology"/>
<keyword evidence="3" id="KW-0479">Metal-binding</keyword>
<evidence type="ECO:0000313" key="14">
    <source>
        <dbReference type="Proteomes" id="UP001163105"/>
    </source>
</evidence>
<evidence type="ECO:0000256" key="4">
    <source>
        <dbReference type="ARBA" id="ARBA00022729"/>
    </source>
</evidence>
<dbReference type="PROSITE" id="PS50088">
    <property type="entry name" value="ANK_REPEAT"/>
    <property type="match status" value="6"/>
</dbReference>
<evidence type="ECO:0000256" key="9">
    <source>
        <dbReference type="PROSITE-ProRule" id="PRU00023"/>
    </source>
</evidence>
<accession>A0AB34FD64</accession>
<evidence type="ECO:0000256" key="3">
    <source>
        <dbReference type="ARBA" id="ARBA00022723"/>
    </source>
</evidence>
<protein>
    <recommendedName>
        <fullName evidence="10">Carboxylic ester hydrolase</fullName>
        <ecNumber evidence="10">3.1.1.-</ecNumber>
    </recommendedName>
</protein>
<evidence type="ECO:0000256" key="10">
    <source>
        <dbReference type="RuleBase" id="RU361238"/>
    </source>
</evidence>
<dbReference type="InterPro" id="IPR036770">
    <property type="entry name" value="Ankyrin_rpt-contain_sf"/>
</dbReference>
<dbReference type="InterPro" id="IPR056884">
    <property type="entry name" value="NPHP3-like_N"/>
</dbReference>
<name>A0AB34FD64_9HYPO</name>
<evidence type="ECO:0000256" key="8">
    <source>
        <dbReference type="ARBA" id="ARBA00023157"/>
    </source>
</evidence>
<dbReference type="Gene3D" id="1.25.40.20">
    <property type="entry name" value="Ankyrin repeat-containing domain"/>
    <property type="match status" value="1"/>
</dbReference>
<evidence type="ECO:0000256" key="1">
    <source>
        <dbReference type="ARBA" id="ARBA00006249"/>
    </source>
</evidence>
<dbReference type="InterPro" id="IPR002110">
    <property type="entry name" value="Ankyrin_rpt"/>
</dbReference>
<feature type="repeat" description="ANK" evidence="9">
    <location>
        <begin position="1291"/>
        <end position="1323"/>
    </location>
</feature>
<dbReference type="PROSITE" id="PS50297">
    <property type="entry name" value="ANK_REP_REGION"/>
    <property type="match status" value="5"/>
</dbReference>
<dbReference type="EMBL" id="JAQHRD010000012">
    <property type="protein sequence ID" value="KAJ6437383.1"/>
    <property type="molecule type" value="Genomic_DNA"/>
</dbReference>
<feature type="domain" description="NWD NACHT-NTPase N-terminal" evidence="11">
    <location>
        <begin position="663"/>
        <end position="866"/>
    </location>
</feature>
<comment type="similarity">
    <text evidence="1 10">Belongs to the tannase family.</text>
</comment>
<organism evidence="13 14">
    <name type="scientific">Purpureocillium lavendulum</name>
    <dbReference type="NCBI Taxonomy" id="1247861"/>
    <lineage>
        <taxon>Eukaryota</taxon>
        <taxon>Fungi</taxon>
        <taxon>Dikarya</taxon>
        <taxon>Ascomycota</taxon>
        <taxon>Pezizomycotina</taxon>
        <taxon>Sordariomycetes</taxon>
        <taxon>Hypocreomycetidae</taxon>
        <taxon>Hypocreales</taxon>
        <taxon>Ophiocordycipitaceae</taxon>
        <taxon>Purpureocillium</taxon>
    </lineage>
</organism>
<feature type="repeat" description="ANK" evidence="9">
    <location>
        <begin position="1484"/>
        <end position="1516"/>
    </location>
</feature>
<dbReference type="GO" id="GO:0030600">
    <property type="term" value="F:feruloyl esterase activity"/>
    <property type="evidence" value="ECO:0007669"/>
    <property type="project" value="UniProtKB-ARBA"/>
</dbReference>
<keyword evidence="5" id="KW-0677">Repeat</keyword>
<dbReference type="SMART" id="SM00248">
    <property type="entry name" value="ANK"/>
    <property type="match status" value="9"/>
</dbReference>
<feature type="repeat" description="ANK" evidence="9">
    <location>
        <begin position="1225"/>
        <end position="1257"/>
    </location>
</feature>
<keyword evidence="2" id="KW-0719">Serine esterase</keyword>
<keyword evidence="7" id="KW-0106">Calcium</keyword>
<dbReference type="GO" id="GO:0046872">
    <property type="term" value="F:metal ion binding"/>
    <property type="evidence" value="ECO:0007669"/>
    <property type="project" value="UniProtKB-KW"/>
</dbReference>
<dbReference type="Pfam" id="PF17100">
    <property type="entry name" value="NACHT_N"/>
    <property type="match status" value="1"/>
</dbReference>
<evidence type="ECO:0000256" key="6">
    <source>
        <dbReference type="ARBA" id="ARBA00022801"/>
    </source>
</evidence>
<feature type="signal peptide" evidence="10">
    <location>
        <begin position="1"/>
        <end position="22"/>
    </location>
</feature>
<evidence type="ECO:0000256" key="5">
    <source>
        <dbReference type="ARBA" id="ARBA00022737"/>
    </source>
</evidence>
<dbReference type="SUPFAM" id="SSF53474">
    <property type="entry name" value="alpha/beta-Hydrolases"/>
    <property type="match status" value="2"/>
</dbReference>
<dbReference type="Gene3D" id="3.40.50.300">
    <property type="entry name" value="P-loop containing nucleotide triphosphate hydrolases"/>
    <property type="match status" value="1"/>
</dbReference>
<feature type="repeat" description="ANK" evidence="9">
    <location>
        <begin position="1451"/>
        <end position="1483"/>
    </location>
</feature>
<dbReference type="Proteomes" id="UP001163105">
    <property type="component" value="Unassembled WGS sequence"/>
</dbReference>
<keyword evidence="6 10" id="KW-0378">Hydrolase</keyword>
<evidence type="ECO:0000259" key="11">
    <source>
        <dbReference type="Pfam" id="PF17100"/>
    </source>
</evidence>
<keyword evidence="14" id="KW-1185">Reference proteome</keyword>
<dbReference type="PANTHER" id="PTHR33938:SF2">
    <property type="entry name" value="CARBOXYLIC ESTER HYDROLASE"/>
    <property type="match status" value="1"/>
</dbReference>
<keyword evidence="4 10" id="KW-0732">Signal</keyword>
<sequence length="1550" mass="169762">MHSAYMNLILLVIAGIALGVAGATPQGRDVRSQRCNVQFLKCKLPKGVSLERVVSLPAGSTYGEGAANLAYPTNPTNLPGACAVTLKVVSSPTSSYRFAIFLPDNWNERFLAVGNGGFGGGINWMDMAAGAHYGFATISTDTGHSSTSTDLTWGLNAPQKRIDWGWRSLHGSVQHGKTITQAYYARRIKYSYYSGCSTGGRQGLKEVQTSPDSFDGALIGAAAWETDHLNNYVTQLGIFDLPAGSPHFINYTQFPIIGQEVIRQCDGADGVLDGIVSAPQLCNFNFGKLQCGAGSALPPSTCFTVPQIETIKKIYGDWISSSGDFLYPGMTLSSEFLWYTVLGGTAPTPFGVGYQRYFLYNDPAWQWQSFNDSTVQFAEKYDVSRATAAQYDISAFRDRGGKVLMYHGVADGLVPTKGSELYYNRTVQAMGKNISGFFRLFLVPGMQHCLGTVVNAPWYFGASSQASAIGTDAWSVPGFRDARHDALLALMEWTERGRAPDQIIATTWNSPYLPSSGVLQQRPLCPYPKMAAWNGVADIKAAASWRSAKLDGTDGWLGPDMTEFPFVYNANHWQDAPYGPRLSSKQATESTLEKLAKMGLRRLLKRIFKPSQNQKAETLPQDDGTCVSQVAESLLQDDATRVSQVDHGSIVTTAAVPISDHDVWALAYKAIGKREPGLMAGFGAHLTFLQPGSAPGADFTSPRSVKLLVDNLLESREKGQWRITIQHKEIKIREQVEKIAKFLQWAEPVVKSAVSTQPYIALAWSGATLLLPLITQSTEQLTAMLKGLASISHVQTSWYLHAGRYLNSPHQQSDSDLVEPLTELYSHIIEYHARVICHLSKAQMSRAWQEVAGWNDWEAKAGEIRELSDRCSDRISHLKELEILGHWDLLQQTMNKLCGIQEESRDARKEQVIDENERRLLHDLAQGAGDYEATKNSIPKKVPGTCEWFLADERFCKWREEKDSGVLWVSAGPGCGKSVLSRTLVDEEQLTSSSTTITRTSSANTASTTITATTTIVKACYFFFRDGGAGFMDGAQALCALLHQIFTQDSTGKPTSYALASHKNFGENLTRNFSELWRILLDYTKTSGVDIVFIIDALDESKKEGRHEIVGKLEEYSSNPAPGMKFLVTSRPYDEFEISFARFPTTGYVRLDGNDKAEHIRREIDLVIDFKTTVIAHGFSQENRLKIADRLKSKENRFATYLGLKVVVDDILCEADTDINAATLSYGSALTTAMALGHIDIFQTLLDKGADVNIFGSINGSALLATARRGHMDIMEKLLEMGANDSDQKHNYGTILHVASERGHRDIVEKRLKDGVDVNARGGWYETALQAASSEGHCEVVRELLKAGADVDVLGGYYGSALFAAVYKGREDVVRELVRNGADINKPVYCPRWIIDGYYSLQNSTQSDNVAAYGTKNALCTALQVASMSDCATIIEILISLGAVVNQECGEVGTALQAASMSGCLEPVKTLLKKGADVSKSGGSYGTALFAASKGGHAQIVDLLLEHGADIHQLSGGTESERDRTALEVAMEEERDEICEKLRAKGAQPC</sequence>
<dbReference type="PANTHER" id="PTHR33938">
    <property type="entry name" value="FERULOYL ESTERASE B-RELATED"/>
    <property type="match status" value="1"/>
</dbReference>